<protein>
    <submittedName>
        <fullName evidence="4">FecR family protein</fullName>
    </submittedName>
</protein>
<reference evidence="5" key="1">
    <citation type="submission" date="2016-10" db="EMBL/GenBank/DDBJ databases">
        <authorList>
            <person name="Varghese N."/>
            <person name="Submissions S."/>
        </authorList>
    </citation>
    <scope>NUCLEOTIDE SEQUENCE [LARGE SCALE GENOMIC DNA]</scope>
    <source>
        <strain evidence="5">DSM 18733</strain>
    </source>
</reference>
<dbReference type="STRING" id="407022.SAMN05661044_03733"/>
<dbReference type="PANTHER" id="PTHR30273">
    <property type="entry name" value="PERIPLASMIC SIGNAL SENSOR AND SIGMA FACTOR ACTIVATOR FECR-RELATED"/>
    <property type="match status" value="1"/>
</dbReference>
<accession>A0A1H7U6M6</accession>
<dbReference type="Proteomes" id="UP000199421">
    <property type="component" value="Unassembled WGS sequence"/>
</dbReference>
<keyword evidence="1" id="KW-0472">Membrane</keyword>
<dbReference type="EMBL" id="FOAF01000005">
    <property type="protein sequence ID" value="SEL91937.1"/>
    <property type="molecule type" value="Genomic_DNA"/>
</dbReference>
<keyword evidence="5" id="KW-1185">Reference proteome</keyword>
<evidence type="ECO:0000256" key="1">
    <source>
        <dbReference type="SAM" id="Phobius"/>
    </source>
</evidence>
<sequence length="382" mass="42653">MKEHEDLKKLLKRYLAGDCTPEERTQVEQWYDELNIHAKKASEEQMERDIADIRNRLPGPTLRRVAIWPRYAAAIAAVIVIAVGAYFQFNQSPGLKSVDDTTTVSSRQDIAPGGNRATLKLANGSEITLNGRSDGEIAQEGAHAIYKNADGELVYQPGEADHNSHEAPVFNTLQTPRGGQYHLVLPDGSRVWLNAASSLTYTINGSAQERFVKLEGEAYFEVAKDRERPFRVESRGQVVEVLGTHFNINSYPDEPIVKTTLVEGSVKVVPIAHKGSVILQPGQQAALDKTNHLSVKQADISDVVAWKNGKFSFKQADIEIVMRQLSRWYDVKVIFKGKKPNITLSGEVYRNTHASKVLEILSFYNLDCQIEKTGEVKQIIIQ</sequence>
<proteinExistence type="predicted"/>
<dbReference type="Gene3D" id="3.55.50.30">
    <property type="match status" value="1"/>
</dbReference>
<dbReference type="InterPro" id="IPR006860">
    <property type="entry name" value="FecR"/>
</dbReference>
<dbReference type="InterPro" id="IPR032508">
    <property type="entry name" value="FecR_C"/>
</dbReference>
<dbReference type="Pfam" id="PF16344">
    <property type="entry name" value="FecR_C"/>
    <property type="match status" value="1"/>
</dbReference>
<feature type="transmembrane region" description="Helical" evidence="1">
    <location>
        <begin position="71"/>
        <end position="89"/>
    </location>
</feature>
<evidence type="ECO:0000313" key="5">
    <source>
        <dbReference type="Proteomes" id="UP000199421"/>
    </source>
</evidence>
<keyword evidence="1" id="KW-1133">Transmembrane helix</keyword>
<keyword evidence="1" id="KW-0812">Transmembrane</keyword>
<organism evidence="4 5">
    <name type="scientific">Olivibacter domesticus</name>
    <name type="common">Pseudosphingobacterium domesticum</name>
    <dbReference type="NCBI Taxonomy" id="407022"/>
    <lineage>
        <taxon>Bacteria</taxon>
        <taxon>Pseudomonadati</taxon>
        <taxon>Bacteroidota</taxon>
        <taxon>Sphingobacteriia</taxon>
        <taxon>Sphingobacteriales</taxon>
        <taxon>Sphingobacteriaceae</taxon>
        <taxon>Olivibacter</taxon>
    </lineage>
</organism>
<dbReference type="AlphaFoldDB" id="A0A1H7U6M6"/>
<gene>
    <name evidence="4" type="ORF">SAMN05661044_03733</name>
</gene>
<evidence type="ECO:0000313" key="4">
    <source>
        <dbReference type="EMBL" id="SEL91937.1"/>
    </source>
</evidence>
<feature type="domain" description="FecR protein" evidence="2">
    <location>
        <begin position="172"/>
        <end position="267"/>
    </location>
</feature>
<dbReference type="FunFam" id="2.60.120.1440:FF:000001">
    <property type="entry name" value="Putative anti-sigma factor"/>
    <property type="match status" value="1"/>
</dbReference>
<feature type="domain" description="Protein FecR C-terminal" evidence="3">
    <location>
        <begin position="310"/>
        <end position="371"/>
    </location>
</feature>
<dbReference type="OrthoDB" id="1099963at2"/>
<evidence type="ECO:0000259" key="2">
    <source>
        <dbReference type="Pfam" id="PF04773"/>
    </source>
</evidence>
<dbReference type="Pfam" id="PF04773">
    <property type="entry name" value="FecR"/>
    <property type="match status" value="1"/>
</dbReference>
<dbReference type="Gene3D" id="2.60.120.1440">
    <property type="match status" value="1"/>
</dbReference>
<name>A0A1H7U6M6_OLID1</name>
<evidence type="ECO:0000259" key="3">
    <source>
        <dbReference type="Pfam" id="PF16344"/>
    </source>
</evidence>
<dbReference type="RefSeq" id="WP_093327237.1">
    <property type="nucleotide sequence ID" value="NZ_FOAF01000005.1"/>
</dbReference>
<dbReference type="GO" id="GO:0016989">
    <property type="term" value="F:sigma factor antagonist activity"/>
    <property type="evidence" value="ECO:0007669"/>
    <property type="project" value="TreeGrafter"/>
</dbReference>
<dbReference type="InterPro" id="IPR012373">
    <property type="entry name" value="Ferrdict_sens_TM"/>
</dbReference>
<dbReference type="PIRSF" id="PIRSF018266">
    <property type="entry name" value="FecR"/>
    <property type="match status" value="1"/>
</dbReference>
<dbReference type="PANTHER" id="PTHR30273:SF2">
    <property type="entry name" value="PROTEIN FECR"/>
    <property type="match status" value="1"/>
</dbReference>